<evidence type="ECO:0000313" key="3">
    <source>
        <dbReference type="EMBL" id="PRW59807.1"/>
    </source>
</evidence>
<feature type="region of interest" description="Disordered" evidence="2">
    <location>
        <begin position="188"/>
        <end position="207"/>
    </location>
</feature>
<feature type="compositionally biased region" description="Low complexity" evidence="2">
    <location>
        <begin position="28"/>
        <end position="46"/>
    </location>
</feature>
<dbReference type="EMBL" id="LHPG02000003">
    <property type="protein sequence ID" value="PRW59807.1"/>
    <property type="molecule type" value="Genomic_DNA"/>
</dbReference>
<gene>
    <name evidence="3" type="ORF">C2E21_1565</name>
</gene>
<dbReference type="AlphaFoldDB" id="A0A2P6U0G7"/>
<reference evidence="3 4" key="1">
    <citation type="journal article" date="2018" name="Plant J.">
        <title>Genome sequences of Chlorella sorokiniana UTEX 1602 and Micractinium conductrix SAG 241.80: implications to maltose excretion by a green alga.</title>
        <authorList>
            <person name="Arriola M.B."/>
            <person name="Velmurugan N."/>
            <person name="Zhang Y."/>
            <person name="Plunkett M.H."/>
            <person name="Hondzo H."/>
            <person name="Barney B.M."/>
        </authorList>
    </citation>
    <scope>NUCLEOTIDE SEQUENCE [LARGE SCALE GENOMIC DNA]</scope>
    <source>
        <strain evidence="4">UTEX 1602</strain>
    </source>
</reference>
<evidence type="ECO:0000313" key="4">
    <source>
        <dbReference type="Proteomes" id="UP000239899"/>
    </source>
</evidence>
<dbReference type="OrthoDB" id="514259at2759"/>
<proteinExistence type="predicted"/>
<keyword evidence="4" id="KW-1185">Reference proteome</keyword>
<feature type="region of interest" description="Disordered" evidence="2">
    <location>
        <begin position="28"/>
        <end position="60"/>
    </location>
</feature>
<sequence length="284" mass="30092">MRAAVLTRSFATAVARLPSRRPQAALRAYRAASPSHAAPRSLRHLAAPPPPAGRGSRHQQLRCLASRRDDEPSWGDIASEAGQVAKDLVKKLGSTVGKAASKVAEAIVPSEEKEAPVDRRARERRGDVYRPEDAFGGGLVGGLLGRAVGGMLRSAVGALGEQMRQAQEQVADVQDRATRIIESNSRLQDAMGGSMRAQPPVSQSSMSQNINGRMSKTVTLIMPVVGSGGRIAQAQVQYVEGGSSGTDQLTVSVRLPNGQVINLDGSSMAAGKTIDVEWREVNDK</sequence>
<feature type="coiled-coil region" evidence="1">
    <location>
        <begin position="156"/>
        <end position="183"/>
    </location>
</feature>
<dbReference type="Proteomes" id="UP000239899">
    <property type="component" value="Unassembled WGS sequence"/>
</dbReference>
<comment type="caution">
    <text evidence="3">The sequence shown here is derived from an EMBL/GenBank/DDBJ whole genome shotgun (WGS) entry which is preliminary data.</text>
</comment>
<evidence type="ECO:0000256" key="2">
    <source>
        <dbReference type="SAM" id="MobiDB-lite"/>
    </source>
</evidence>
<keyword evidence="1" id="KW-0175">Coiled coil</keyword>
<evidence type="ECO:0000256" key="1">
    <source>
        <dbReference type="SAM" id="Coils"/>
    </source>
</evidence>
<organism evidence="3 4">
    <name type="scientific">Chlorella sorokiniana</name>
    <name type="common">Freshwater green alga</name>
    <dbReference type="NCBI Taxonomy" id="3076"/>
    <lineage>
        <taxon>Eukaryota</taxon>
        <taxon>Viridiplantae</taxon>
        <taxon>Chlorophyta</taxon>
        <taxon>core chlorophytes</taxon>
        <taxon>Trebouxiophyceae</taxon>
        <taxon>Chlorellales</taxon>
        <taxon>Chlorellaceae</taxon>
        <taxon>Chlorella clade</taxon>
        <taxon>Chlorella</taxon>
    </lineage>
</organism>
<protein>
    <submittedName>
        <fullName evidence="3">Uncharacterized protein</fullName>
    </submittedName>
</protein>
<accession>A0A2P6U0G7</accession>
<name>A0A2P6U0G7_CHLSO</name>